<evidence type="ECO:0000313" key="2">
    <source>
        <dbReference type="Proteomes" id="UP001236014"/>
    </source>
</evidence>
<organism evidence="1 2">
    <name type="scientific">Amycolatopsis carbonis</name>
    <dbReference type="NCBI Taxonomy" id="715471"/>
    <lineage>
        <taxon>Bacteria</taxon>
        <taxon>Bacillati</taxon>
        <taxon>Actinomycetota</taxon>
        <taxon>Actinomycetes</taxon>
        <taxon>Pseudonocardiales</taxon>
        <taxon>Pseudonocardiaceae</taxon>
        <taxon>Amycolatopsis</taxon>
    </lineage>
</organism>
<dbReference type="Gene3D" id="3.50.30.50">
    <property type="entry name" value="Putative cyclase"/>
    <property type="match status" value="1"/>
</dbReference>
<name>A0A9Y2IBE9_9PSEU</name>
<sequence>MSASWEQRVDFPPAGRFKVYDLAQQLYTGVPHHPNHPPYSFSLTKRHGEVMYPDDVSAAAEMITTGGHVGTHVDGLAHVSKLGKVYGGVDIVSNQTYPEGMLEVSVHELAPMAGRGHLVDATRALGRPLTPEDGVDADLFERWFADKPVPEPGSIVLVRTGWDGLWEDNAAFLGTNTGAPGVVLSGARWLTDHGVVASGCDTVAYERMPNPTLQVHCHLLLEQGVPIMEAMNLSTIAEDEVWDFFFTASPLSIRGGTGSPIRPLAFVPAGGAA</sequence>
<dbReference type="KEGG" id="acab:QRX50_38885"/>
<dbReference type="PANTHER" id="PTHR34861:SF10">
    <property type="entry name" value="CYCLASE"/>
    <property type="match status" value="1"/>
</dbReference>
<dbReference type="GO" id="GO:0019441">
    <property type="term" value="P:L-tryptophan catabolic process to kynurenine"/>
    <property type="evidence" value="ECO:0007669"/>
    <property type="project" value="InterPro"/>
</dbReference>
<evidence type="ECO:0000313" key="1">
    <source>
        <dbReference type="EMBL" id="WIX77315.1"/>
    </source>
</evidence>
<dbReference type="InterPro" id="IPR007325">
    <property type="entry name" value="KFase/CYL"/>
</dbReference>
<dbReference type="GO" id="GO:0004061">
    <property type="term" value="F:arylformamidase activity"/>
    <property type="evidence" value="ECO:0007669"/>
    <property type="project" value="InterPro"/>
</dbReference>
<dbReference type="PANTHER" id="PTHR34861">
    <property type="match status" value="1"/>
</dbReference>
<dbReference type="InterPro" id="IPR037175">
    <property type="entry name" value="KFase_sf"/>
</dbReference>
<dbReference type="EMBL" id="CP127294">
    <property type="protein sequence ID" value="WIX77315.1"/>
    <property type="molecule type" value="Genomic_DNA"/>
</dbReference>
<protein>
    <submittedName>
        <fullName evidence="1">Cyclase family protein</fullName>
    </submittedName>
</protein>
<reference evidence="1 2" key="1">
    <citation type="submission" date="2023-06" db="EMBL/GenBank/DDBJ databases">
        <authorList>
            <person name="Oyuntsetseg B."/>
            <person name="Kim S.B."/>
        </authorList>
    </citation>
    <scope>NUCLEOTIDE SEQUENCE [LARGE SCALE GENOMIC DNA]</scope>
    <source>
        <strain evidence="1 2">2-15</strain>
    </source>
</reference>
<dbReference type="Pfam" id="PF04199">
    <property type="entry name" value="Cyclase"/>
    <property type="match status" value="1"/>
</dbReference>
<dbReference type="SUPFAM" id="SSF102198">
    <property type="entry name" value="Putative cyclase"/>
    <property type="match status" value="1"/>
</dbReference>
<dbReference type="Proteomes" id="UP001236014">
    <property type="component" value="Chromosome"/>
</dbReference>
<dbReference type="RefSeq" id="WP_285968056.1">
    <property type="nucleotide sequence ID" value="NZ_CP127294.1"/>
</dbReference>
<dbReference type="AlphaFoldDB" id="A0A9Y2IBE9"/>
<accession>A0A9Y2IBE9</accession>
<proteinExistence type="predicted"/>
<gene>
    <name evidence="1" type="ORF">QRX50_38885</name>
</gene>
<keyword evidence="2" id="KW-1185">Reference proteome</keyword>